<reference evidence="2 3" key="1">
    <citation type="submission" date="2020-07" db="EMBL/GenBank/DDBJ databases">
        <title>Halomonas sp. QX-2 draft genome sequence.</title>
        <authorList>
            <person name="Qiu X."/>
        </authorList>
    </citation>
    <scope>NUCLEOTIDE SEQUENCE [LARGE SCALE GENOMIC DNA]</scope>
    <source>
        <strain evidence="2 3">QX-2</strain>
    </source>
</reference>
<name>A0A7Z0N3T0_9GAMM</name>
<comment type="caution">
    <text evidence="2">The sequence shown here is derived from an EMBL/GenBank/DDBJ whole genome shotgun (WGS) entry which is preliminary data.</text>
</comment>
<sequence length="209" mass="23070">MTDALPTLKEADALRADIYRLLATLLRQPPDTELLNWLAELAIEQDGSRLAECWQSLAVAAADTEQGGDDVERLQRAHFRHLVGVIQGDVVPYASWYRNGELMEAALVALRQDLKVLGFERSEHTRDPEDHLAALCEVMAMLIDAESSEQGYFFSQHLAPWAASCFADLGQVDTAFYAALGQLGSAFMESEQARLSVDAGHTPVRIVEP</sequence>
<dbReference type="InterPro" id="IPR050289">
    <property type="entry name" value="TorD/DmsD_chaperones"/>
</dbReference>
<dbReference type="InterPro" id="IPR036411">
    <property type="entry name" value="TorD-like_sf"/>
</dbReference>
<dbReference type="Gene3D" id="1.10.3480.10">
    <property type="entry name" value="TorD-like"/>
    <property type="match status" value="1"/>
</dbReference>
<evidence type="ECO:0000313" key="3">
    <source>
        <dbReference type="Proteomes" id="UP000520876"/>
    </source>
</evidence>
<protein>
    <submittedName>
        <fullName evidence="2">Molecular chaperone TorD family protein</fullName>
    </submittedName>
</protein>
<accession>A0A7Z0N3T0</accession>
<dbReference type="PANTHER" id="PTHR34227:SF1">
    <property type="entry name" value="DIMETHYL SULFOXIDE REDUCTASE CHAPERONE-RELATED"/>
    <property type="match status" value="1"/>
</dbReference>
<evidence type="ECO:0000256" key="1">
    <source>
        <dbReference type="ARBA" id="ARBA00023186"/>
    </source>
</evidence>
<proteinExistence type="predicted"/>
<dbReference type="RefSeq" id="WP_180089917.1">
    <property type="nucleotide sequence ID" value="NZ_CAXAZJ010000001.1"/>
</dbReference>
<dbReference type="SUPFAM" id="SSF89155">
    <property type="entry name" value="TorD-like"/>
    <property type="match status" value="1"/>
</dbReference>
<dbReference type="AlphaFoldDB" id="A0A7Z0N3T0"/>
<organism evidence="2 3">
    <name type="scientific">Vreelandella sedimenti</name>
    <dbReference type="NCBI Taxonomy" id="2729618"/>
    <lineage>
        <taxon>Bacteria</taxon>
        <taxon>Pseudomonadati</taxon>
        <taxon>Pseudomonadota</taxon>
        <taxon>Gammaproteobacteria</taxon>
        <taxon>Oceanospirillales</taxon>
        <taxon>Halomonadaceae</taxon>
        <taxon>Vreelandella</taxon>
    </lineage>
</organism>
<dbReference type="Proteomes" id="UP000520876">
    <property type="component" value="Unassembled WGS sequence"/>
</dbReference>
<evidence type="ECO:0000313" key="2">
    <source>
        <dbReference type="EMBL" id="NYT71102.1"/>
    </source>
</evidence>
<dbReference type="Pfam" id="PF02613">
    <property type="entry name" value="Nitrate_red_del"/>
    <property type="match status" value="1"/>
</dbReference>
<dbReference type="EMBL" id="JACCGK010000001">
    <property type="protein sequence ID" value="NYT71102.1"/>
    <property type="molecule type" value="Genomic_DNA"/>
</dbReference>
<gene>
    <name evidence="2" type="ORF">HZU72_01500</name>
</gene>
<keyword evidence="1" id="KW-0143">Chaperone</keyword>
<keyword evidence="3" id="KW-1185">Reference proteome</keyword>
<dbReference type="InterPro" id="IPR020945">
    <property type="entry name" value="DMSO/NO3_reduct_chaperone"/>
</dbReference>
<dbReference type="PANTHER" id="PTHR34227">
    <property type="entry name" value="CHAPERONE PROTEIN YCDY"/>
    <property type="match status" value="1"/>
</dbReference>